<keyword evidence="1" id="KW-0472">Membrane</keyword>
<reference evidence="2 3" key="1">
    <citation type="submission" date="2024-09" db="EMBL/GenBank/DDBJ databases">
        <authorList>
            <person name="Sun Q."/>
            <person name="Mori K."/>
        </authorList>
    </citation>
    <scope>NUCLEOTIDE SEQUENCE [LARGE SCALE GENOMIC DNA]</scope>
    <source>
        <strain evidence="2 3">CCM 7957</strain>
    </source>
</reference>
<feature type="transmembrane region" description="Helical" evidence="1">
    <location>
        <begin position="37"/>
        <end position="55"/>
    </location>
</feature>
<protein>
    <recommendedName>
        <fullName evidence="4">GlsB/YeaQ/YmgE family stress response membrane protein</fullName>
    </recommendedName>
</protein>
<accession>A0ABV6H7E7</accession>
<gene>
    <name evidence="2" type="ORF">ACFFJD_08005</name>
</gene>
<proteinExistence type="predicted"/>
<dbReference type="EMBL" id="JBHLWV010000016">
    <property type="protein sequence ID" value="MFC0314793.1"/>
    <property type="molecule type" value="Genomic_DNA"/>
</dbReference>
<keyword evidence="1" id="KW-0812">Transmembrane</keyword>
<organism evidence="2 3">
    <name type="scientific">Gordonia phosphorivorans</name>
    <dbReference type="NCBI Taxonomy" id="1056982"/>
    <lineage>
        <taxon>Bacteria</taxon>
        <taxon>Bacillati</taxon>
        <taxon>Actinomycetota</taxon>
        <taxon>Actinomycetes</taxon>
        <taxon>Mycobacteriales</taxon>
        <taxon>Gordoniaceae</taxon>
        <taxon>Gordonia</taxon>
    </lineage>
</organism>
<evidence type="ECO:0000313" key="3">
    <source>
        <dbReference type="Proteomes" id="UP001589783"/>
    </source>
</evidence>
<feature type="transmembrane region" description="Helical" evidence="1">
    <location>
        <begin position="89"/>
        <end position="108"/>
    </location>
</feature>
<name>A0ABV6H7E7_9ACTN</name>
<feature type="transmembrane region" description="Helical" evidence="1">
    <location>
        <begin position="62"/>
        <end position="83"/>
    </location>
</feature>
<dbReference type="RefSeq" id="WP_382362871.1">
    <property type="nucleotide sequence ID" value="NZ_JBHLWV010000016.1"/>
</dbReference>
<evidence type="ECO:0008006" key="4">
    <source>
        <dbReference type="Google" id="ProtNLM"/>
    </source>
</evidence>
<evidence type="ECO:0000313" key="2">
    <source>
        <dbReference type="EMBL" id="MFC0314793.1"/>
    </source>
</evidence>
<keyword evidence="1" id="KW-1133">Transmembrane helix</keyword>
<dbReference type="Proteomes" id="UP001589783">
    <property type="component" value="Unassembled WGS sequence"/>
</dbReference>
<comment type="caution">
    <text evidence="2">The sequence shown here is derived from an EMBL/GenBank/DDBJ whole genome shotgun (WGS) entry which is preliminary data.</text>
</comment>
<feature type="transmembrane region" description="Helical" evidence="1">
    <location>
        <begin position="12"/>
        <end position="31"/>
    </location>
</feature>
<keyword evidence="3" id="KW-1185">Reference proteome</keyword>
<evidence type="ECO:0000256" key="1">
    <source>
        <dbReference type="SAM" id="Phobius"/>
    </source>
</evidence>
<sequence length="112" mass="11283">MAVNERRTLSVAFWVLLVIVVLAVLGFGTIVGWGWSLLVAAVVGLVLGGLARLLVRGTSGMSWMMTILAGLIGSLLGGLIAGALDLGGILEFIVSLLVAAGAIALLLASGIA</sequence>